<dbReference type="InterPro" id="IPR029039">
    <property type="entry name" value="Flavoprotein-like_sf"/>
</dbReference>
<dbReference type="EMBL" id="SPRC01000093">
    <property type="protein sequence ID" value="TIB73172.1"/>
    <property type="molecule type" value="Genomic_DNA"/>
</dbReference>
<dbReference type="PANTHER" id="PTHR43590">
    <property type="entry name" value="ARSENIC RESISTANCE PROTEIN ARSH (AFU_ORTHOLOGUE AFUA_5G15030)"/>
    <property type="match status" value="1"/>
</dbReference>
<protein>
    <submittedName>
        <fullName evidence="2">Arsenate resistance ArsH</fullName>
    </submittedName>
</protein>
<accession>A0A4V4MEQ4</accession>
<dbReference type="Gene3D" id="3.40.50.360">
    <property type="match status" value="1"/>
</dbReference>
<organism evidence="2 3">
    <name type="scientific">Wallemia mellicola</name>
    <dbReference type="NCBI Taxonomy" id="1708541"/>
    <lineage>
        <taxon>Eukaryota</taxon>
        <taxon>Fungi</taxon>
        <taxon>Dikarya</taxon>
        <taxon>Basidiomycota</taxon>
        <taxon>Wallemiomycotina</taxon>
        <taxon>Wallemiomycetes</taxon>
        <taxon>Wallemiales</taxon>
        <taxon>Wallemiaceae</taxon>
        <taxon>Wallemia</taxon>
    </lineage>
</organism>
<proteinExistence type="predicted"/>
<feature type="domain" description="NADPH-dependent FMN reductase-like" evidence="1">
    <location>
        <begin position="59"/>
        <end position="202"/>
    </location>
</feature>
<name>A0A4V4MEQ4_9BASI</name>
<dbReference type="Proteomes" id="UP000310685">
    <property type="component" value="Unassembled WGS sequence"/>
</dbReference>
<evidence type="ECO:0000313" key="2">
    <source>
        <dbReference type="EMBL" id="TIB73172.1"/>
    </source>
</evidence>
<dbReference type="NCBIfam" id="TIGR02690">
    <property type="entry name" value="resist_ArsH"/>
    <property type="match status" value="1"/>
</dbReference>
<dbReference type="SUPFAM" id="SSF52218">
    <property type="entry name" value="Flavoproteins"/>
    <property type="match status" value="1"/>
</dbReference>
<gene>
    <name evidence="2" type="ORF">E3Q22_04369</name>
</gene>
<dbReference type="Pfam" id="PF03358">
    <property type="entry name" value="FMN_red"/>
    <property type="match status" value="1"/>
</dbReference>
<dbReference type="InterPro" id="IPR005025">
    <property type="entry name" value="FMN_Rdtase-like_dom"/>
</dbReference>
<dbReference type="PANTHER" id="PTHR43590:SF1">
    <property type="entry name" value="ARSENIC RESISTANCE PROTEIN ARSH (AFU_ORTHOLOGUE AFUA_5G15030)"/>
    <property type="match status" value="1"/>
</dbReference>
<evidence type="ECO:0000259" key="1">
    <source>
        <dbReference type="Pfam" id="PF03358"/>
    </source>
</evidence>
<dbReference type="GO" id="GO:0016655">
    <property type="term" value="F:oxidoreductase activity, acting on NAD(P)H, quinone or similar compound as acceptor"/>
    <property type="evidence" value="ECO:0007669"/>
    <property type="project" value="TreeGrafter"/>
</dbReference>
<evidence type="ECO:0000313" key="3">
    <source>
        <dbReference type="Proteomes" id="UP000310685"/>
    </source>
</evidence>
<dbReference type="InterPro" id="IPR014063">
    <property type="entry name" value="Arsenate-R_ArsH"/>
</dbReference>
<comment type="caution">
    <text evidence="2">The sequence shown here is derived from an EMBL/GenBank/DDBJ whole genome shotgun (WGS) entry which is preliminary data.</text>
</comment>
<reference evidence="2 3" key="1">
    <citation type="submission" date="2019-03" db="EMBL/GenBank/DDBJ databases">
        <title>Sequencing 25 genomes of Wallemia mellicola.</title>
        <authorList>
            <person name="Gostincar C."/>
        </authorList>
    </citation>
    <scope>NUCLEOTIDE SEQUENCE [LARGE SCALE GENOMIC DNA]</scope>
    <source>
        <strain evidence="2 3">EXF-6152</strain>
    </source>
</reference>
<sequence>MIRQMSSTISKYQPYLAGLNQPGKQLVPDDWTFDIANENGRDELRDARLMHAVLPSKLKVLVLYGSLRQRSYSQLLSFEIARILYHIGADVRVFNPHGLPLKDDNSEHHPKVQELRQLVSWSEANFWVSPEQHGAISGIMKTQIDHIPLSLGSVRPTQGKILAVAQVNGGSQSFNAVNTLRLLGRWMRMHTIPNQSSVPKAWTAFSPEGRFLPISNRERVVDVCEELVKVSCLFYGKHDLFASRWSERKEKEVKGRLLSQEEKENNNKKFFFVTLD</sequence>
<dbReference type="AlphaFoldDB" id="A0A4V4MEQ4"/>